<dbReference type="RefSeq" id="WP_091343328.1">
    <property type="nucleotide sequence ID" value="NZ_FMHV01000002.1"/>
</dbReference>
<accession>A0A1C6SLA0</accession>
<keyword evidence="6" id="KW-1185">Reference proteome</keyword>
<dbReference type="STRING" id="568872.GA0070624_4051"/>
<comment type="function">
    <text evidence="1">Probable oxidoreductase that may play a role as regulator of mitochondrial function.</text>
</comment>
<reference evidence="6" key="1">
    <citation type="submission" date="2016-06" db="EMBL/GenBank/DDBJ databases">
        <authorList>
            <person name="Varghese N."/>
            <person name="Submissions Spin"/>
        </authorList>
    </citation>
    <scope>NUCLEOTIDE SEQUENCE [LARGE SCALE GENOMIC DNA]</scope>
    <source>
        <strain evidence="6">DSM 45431</strain>
    </source>
</reference>
<evidence type="ECO:0000256" key="3">
    <source>
        <dbReference type="ARBA" id="ARBA00040298"/>
    </source>
</evidence>
<dbReference type="PRINTS" id="PR00469">
    <property type="entry name" value="PNDRDTASEII"/>
</dbReference>
<dbReference type="OrthoDB" id="9774675at2"/>
<dbReference type="Gene3D" id="3.50.50.60">
    <property type="entry name" value="FAD/NAD(P)-binding domain"/>
    <property type="match status" value="2"/>
</dbReference>
<dbReference type="InterPro" id="IPR002937">
    <property type="entry name" value="Amino_oxidase"/>
</dbReference>
<protein>
    <recommendedName>
        <fullName evidence="3">Pyridine nucleotide-disulfide oxidoreductase domain-containing protein 2</fullName>
    </recommendedName>
</protein>
<evidence type="ECO:0000313" key="6">
    <source>
        <dbReference type="Proteomes" id="UP000199413"/>
    </source>
</evidence>
<evidence type="ECO:0000256" key="1">
    <source>
        <dbReference type="ARBA" id="ARBA00037217"/>
    </source>
</evidence>
<comment type="subunit">
    <text evidence="2">Interacts with COX5B; this interaction may contribute to localize PYROXD2 to the inner face of the inner mitochondrial membrane.</text>
</comment>
<gene>
    <name evidence="5" type="ORF">GA0070624_4051</name>
</gene>
<dbReference type="EMBL" id="FMHV01000002">
    <property type="protein sequence ID" value="SCL30326.1"/>
    <property type="molecule type" value="Genomic_DNA"/>
</dbReference>
<dbReference type="Proteomes" id="UP000199413">
    <property type="component" value="Unassembled WGS sequence"/>
</dbReference>
<dbReference type="InterPro" id="IPR036188">
    <property type="entry name" value="FAD/NAD-bd_sf"/>
</dbReference>
<dbReference type="AlphaFoldDB" id="A0A1C6SLA0"/>
<proteinExistence type="predicted"/>
<organism evidence="5 6">
    <name type="scientific">Micromonospora rhizosphaerae</name>
    <dbReference type="NCBI Taxonomy" id="568872"/>
    <lineage>
        <taxon>Bacteria</taxon>
        <taxon>Bacillati</taxon>
        <taxon>Actinomycetota</taxon>
        <taxon>Actinomycetes</taxon>
        <taxon>Micromonosporales</taxon>
        <taxon>Micromonosporaceae</taxon>
        <taxon>Micromonospora</taxon>
    </lineage>
</organism>
<dbReference type="SUPFAM" id="SSF51905">
    <property type="entry name" value="FAD/NAD(P)-binding domain"/>
    <property type="match status" value="1"/>
</dbReference>
<dbReference type="PANTHER" id="PTHR10668:SF103">
    <property type="entry name" value="PYRIDINE NUCLEOTIDE-DISULFIDE OXIDOREDUCTASE DOMAIN-CONTAINING PROTEIN 2"/>
    <property type="match status" value="1"/>
</dbReference>
<dbReference type="GO" id="GO:0016491">
    <property type="term" value="F:oxidoreductase activity"/>
    <property type="evidence" value="ECO:0007669"/>
    <property type="project" value="InterPro"/>
</dbReference>
<dbReference type="Pfam" id="PF01593">
    <property type="entry name" value="Amino_oxidase"/>
    <property type="match status" value="1"/>
</dbReference>
<evidence type="ECO:0000259" key="4">
    <source>
        <dbReference type="Pfam" id="PF01593"/>
    </source>
</evidence>
<evidence type="ECO:0000313" key="5">
    <source>
        <dbReference type="EMBL" id="SCL30326.1"/>
    </source>
</evidence>
<sequence length="525" mass="54954">MVMGHNGAGGSAPEVADVVVIGAGHNGLACAAYLARAGLDVAVLEAADQLGGNTRTEELTLPGFAHDSCSSAHVLIQSNPMIRDDELGLLTKYGLKYLHTDPAVVLPQPDGTSLVMHRDLDGTAAEIARFSWQDAREFTAMVTEWGAGLAAVHGRWSSGLALGAGAAASRYRDLRRQSAWDVVHRRFAHPAVRSFVLWLSMATIQDPRRPGTGVLPSSLTAGRLSFGWATPLGGSQALPDALTALIRDHGGTVVTSAGVDRIEVARGRARAVRTTDGRRVEARRAIVSSAHLANLADMLEGAGTPGDLADARDRWRPGLSVFAVHAALRRDLEYPSAGGPLRSPAAGLGTTDGMVAQIDAHHRGEADARDPWLLVVGQSAVDPSRAPDGQATFKILTIAPHALADGRNWADAKEEYADALVELVRRRVDGLAPDDILALRAESPVDVARHNRHNVGGSCHGGEFVTPDGGVIPGWPTYTTSVPGLFLTGATTHPGGSVSGRPGRNAARAVLSALGVDPSTVMGPT</sequence>
<evidence type="ECO:0000256" key="2">
    <source>
        <dbReference type="ARBA" id="ARBA00038825"/>
    </source>
</evidence>
<name>A0A1C6SLA0_9ACTN</name>
<feature type="domain" description="Amine oxidase" evidence="4">
    <location>
        <begin position="27"/>
        <end position="511"/>
    </location>
</feature>
<dbReference type="PANTHER" id="PTHR10668">
    <property type="entry name" value="PHYTOENE DEHYDROGENASE"/>
    <property type="match status" value="1"/>
</dbReference>